<gene>
    <name evidence="4" type="ORF">EJB05_44998</name>
</gene>
<dbReference type="GO" id="GO:0016491">
    <property type="term" value="F:oxidoreductase activity"/>
    <property type="evidence" value="ECO:0007669"/>
    <property type="project" value="InterPro"/>
</dbReference>
<comment type="caution">
    <text evidence="4">The sequence shown here is derived from an EMBL/GenBank/DDBJ whole genome shotgun (WGS) entry which is preliminary data.</text>
</comment>
<reference evidence="4 5" key="1">
    <citation type="journal article" date="2019" name="Sci. Rep.">
        <title>A high-quality genome of Eragrostis curvula grass provides insights into Poaceae evolution and supports new strategies to enhance forage quality.</title>
        <authorList>
            <person name="Carballo J."/>
            <person name="Santos B.A.C.M."/>
            <person name="Zappacosta D."/>
            <person name="Garbus I."/>
            <person name="Selva J.P."/>
            <person name="Gallo C.A."/>
            <person name="Diaz A."/>
            <person name="Albertini E."/>
            <person name="Caccamo M."/>
            <person name="Echenique V."/>
        </authorList>
    </citation>
    <scope>NUCLEOTIDE SEQUENCE [LARGE SCALE GENOMIC DNA]</scope>
    <source>
        <strain evidence="5">cv. Victoria</strain>
        <tissue evidence="4">Leaf</tissue>
    </source>
</reference>
<evidence type="ECO:0000256" key="1">
    <source>
        <dbReference type="ARBA" id="ARBA00009295"/>
    </source>
</evidence>
<dbReference type="Proteomes" id="UP000324897">
    <property type="component" value="Chromosome 3"/>
</dbReference>
<accession>A0A5J9TJ30</accession>
<dbReference type="Gramene" id="TVU11413">
    <property type="protein sequence ID" value="TVU11413"/>
    <property type="gene ID" value="EJB05_44998"/>
</dbReference>
<protein>
    <recommendedName>
        <fullName evidence="3">Fatty acid desaturase domain-containing protein</fullName>
    </recommendedName>
</protein>
<evidence type="ECO:0000259" key="3">
    <source>
        <dbReference type="Pfam" id="PF00487"/>
    </source>
</evidence>
<feature type="compositionally biased region" description="Basic residues" evidence="2">
    <location>
        <begin position="293"/>
        <end position="303"/>
    </location>
</feature>
<dbReference type="OrthoDB" id="1461976at2759"/>
<dbReference type="GO" id="GO:0006629">
    <property type="term" value="P:lipid metabolic process"/>
    <property type="evidence" value="ECO:0007669"/>
    <property type="project" value="InterPro"/>
</dbReference>
<evidence type="ECO:0000313" key="4">
    <source>
        <dbReference type="EMBL" id="TVU11413.1"/>
    </source>
</evidence>
<feature type="non-terminal residue" evidence="4">
    <location>
        <position position="1"/>
    </location>
</feature>
<sequence>MGAGGWMEHGGHSAALLPSLTGKILLRDVAVAGTLLYAGPPPRVTGLLGGTGVRAGRRVGDRARVRAPRLLGARGPRRRRGVRAAHGAARPLLLLEAQPPAPPLQLRRPRPRRGLRAAGRLATLVLQLLLGWPLYLACNAAGRPYPRFASHFDPCSPIFSGRRERLQVVLSDAGVLAVALALCRLAAAHGLGAVARAYVAPPVVVNAWLVLVTYLQHTDPAVPRYAGRDWDWLRGALATVDRDYGAFLNKAFHNIADTHVVHHLFPSLPHYHAAEATAASARCSASTTGSTQRRLRGRPRSKL</sequence>
<dbReference type="EMBL" id="RWGY01000039">
    <property type="protein sequence ID" value="TVU11413.1"/>
    <property type="molecule type" value="Genomic_DNA"/>
</dbReference>
<dbReference type="PANTHER" id="PTHR32100">
    <property type="entry name" value="OMEGA-6 FATTY ACID DESATURASE, CHLOROPLASTIC"/>
    <property type="match status" value="1"/>
</dbReference>
<feature type="compositionally biased region" description="Low complexity" evidence="2">
    <location>
        <begin position="282"/>
        <end position="291"/>
    </location>
</feature>
<feature type="region of interest" description="Disordered" evidence="2">
    <location>
        <begin position="282"/>
        <end position="303"/>
    </location>
</feature>
<evidence type="ECO:0000256" key="2">
    <source>
        <dbReference type="SAM" id="MobiDB-lite"/>
    </source>
</evidence>
<dbReference type="InterPro" id="IPR005804">
    <property type="entry name" value="FA_desaturase_dom"/>
</dbReference>
<dbReference type="InterPro" id="IPR012171">
    <property type="entry name" value="Fatty_acid_desaturase"/>
</dbReference>
<proteinExistence type="inferred from homology"/>
<comment type="similarity">
    <text evidence="1">Belongs to the fatty acid desaturase type 1 family.</text>
</comment>
<dbReference type="AlphaFoldDB" id="A0A5J9TJ30"/>
<organism evidence="4 5">
    <name type="scientific">Eragrostis curvula</name>
    <name type="common">weeping love grass</name>
    <dbReference type="NCBI Taxonomy" id="38414"/>
    <lineage>
        <taxon>Eukaryota</taxon>
        <taxon>Viridiplantae</taxon>
        <taxon>Streptophyta</taxon>
        <taxon>Embryophyta</taxon>
        <taxon>Tracheophyta</taxon>
        <taxon>Spermatophyta</taxon>
        <taxon>Magnoliopsida</taxon>
        <taxon>Liliopsida</taxon>
        <taxon>Poales</taxon>
        <taxon>Poaceae</taxon>
        <taxon>PACMAD clade</taxon>
        <taxon>Chloridoideae</taxon>
        <taxon>Eragrostideae</taxon>
        <taxon>Eragrostidinae</taxon>
        <taxon>Eragrostis</taxon>
    </lineage>
</organism>
<evidence type="ECO:0000313" key="5">
    <source>
        <dbReference type="Proteomes" id="UP000324897"/>
    </source>
</evidence>
<keyword evidence="5" id="KW-1185">Reference proteome</keyword>
<feature type="domain" description="Fatty acid desaturase" evidence="3">
    <location>
        <begin position="110"/>
        <end position="279"/>
    </location>
</feature>
<dbReference type="Pfam" id="PF00487">
    <property type="entry name" value="FA_desaturase"/>
    <property type="match status" value="1"/>
</dbReference>
<name>A0A5J9TJ30_9POAL</name>